<sequence>MNDNKRAQSFYKKLGFKEIGVIRDGYFDGRVGEFVDIIYMDLLKGDFEKNIFK</sequence>
<dbReference type="PROSITE" id="PS51186">
    <property type="entry name" value="GNAT"/>
    <property type="match status" value="1"/>
</dbReference>
<gene>
    <name evidence="2" type="ORF">NCTC503_01889</name>
</gene>
<keyword evidence="3" id="KW-1185">Reference proteome</keyword>
<evidence type="ECO:0000259" key="1">
    <source>
        <dbReference type="PROSITE" id="PS51186"/>
    </source>
</evidence>
<dbReference type="Gene3D" id="3.40.630.30">
    <property type="match status" value="1"/>
</dbReference>
<proteinExistence type="predicted"/>
<dbReference type="Proteomes" id="UP000308489">
    <property type="component" value="Chromosome 1"/>
</dbReference>
<feature type="domain" description="N-acetyltransferase" evidence="1">
    <location>
        <begin position="1"/>
        <end position="41"/>
    </location>
</feature>
<organism evidence="2 3">
    <name type="scientific">Hathewaya histolytica</name>
    <name type="common">Clostridium histolyticum</name>
    <dbReference type="NCBI Taxonomy" id="1498"/>
    <lineage>
        <taxon>Bacteria</taxon>
        <taxon>Bacillati</taxon>
        <taxon>Bacillota</taxon>
        <taxon>Clostridia</taxon>
        <taxon>Eubacteriales</taxon>
        <taxon>Clostridiaceae</taxon>
        <taxon>Hathewaya</taxon>
    </lineage>
</organism>
<protein>
    <recommendedName>
        <fullName evidence="1">N-acetyltransferase domain-containing protein</fullName>
    </recommendedName>
</protein>
<dbReference type="InterPro" id="IPR016181">
    <property type="entry name" value="Acyl_CoA_acyltransferase"/>
</dbReference>
<name>A0A4U9RKZ8_HATHI</name>
<dbReference type="GO" id="GO:0016747">
    <property type="term" value="F:acyltransferase activity, transferring groups other than amino-acyl groups"/>
    <property type="evidence" value="ECO:0007669"/>
    <property type="project" value="InterPro"/>
</dbReference>
<accession>A0A4U9RKZ8</accession>
<dbReference type="SUPFAM" id="SSF55729">
    <property type="entry name" value="Acyl-CoA N-acyltransferases (Nat)"/>
    <property type="match status" value="1"/>
</dbReference>
<evidence type="ECO:0000313" key="3">
    <source>
        <dbReference type="Proteomes" id="UP000308489"/>
    </source>
</evidence>
<dbReference type="KEGG" id="hhw:NCTC503_01889"/>
<evidence type="ECO:0000313" key="2">
    <source>
        <dbReference type="EMBL" id="VTQ92001.1"/>
    </source>
</evidence>
<dbReference type="AlphaFoldDB" id="A0A4U9RKZ8"/>
<dbReference type="RefSeq" id="WP_179951328.1">
    <property type="nucleotide sequence ID" value="NZ_CBCRUQ010000003.1"/>
</dbReference>
<reference evidence="2 3" key="1">
    <citation type="submission" date="2019-05" db="EMBL/GenBank/DDBJ databases">
        <authorList>
            <consortium name="Pathogen Informatics"/>
        </authorList>
    </citation>
    <scope>NUCLEOTIDE SEQUENCE [LARGE SCALE GENOMIC DNA]</scope>
    <source>
        <strain evidence="2 3">NCTC503</strain>
    </source>
</reference>
<dbReference type="EMBL" id="LR590481">
    <property type="protein sequence ID" value="VTQ92001.1"/>
    <property type="molecule type" value="Genomic_DNA"/>
</dbReference>
<dbReference type="InterPro" id="IPR000182">
    <property type="entry name" value="GNAT_dom"/>
</dbReference>